<protein>
    <submittedName>
        <fullName evidence="9">Uncharacterized protein</fullName>
    </submittedName>
</protein>
<feature type="chain" id="PRO_5032828164" evidence="8">
    <location>
        <begin position="19"/>
        <end position="331"/>
    </location>
</feature>
<dbReference type="Pfam" id="PF09451">
    <property type="entry name" value="ATG27"/>
    <property type="match status" value="1"/>
</dbReference>
<comment type="subcellular location">
    <subcellularLocation>
        <location evidence="1">Preautophagosomal structure membrane</location>
        <topology evidence="1">Single-pass type I membrane protein</topology>
    </subcellularLocation>
</comment>
<keyword evidence="3 8" id="KW-0732">Signal</keyword>
<keyword evidence="2 7" id="KW-0812">Transmembrane</keyword>
<keyword evidence="5 7" id="KW-1133">Transmembrane helix</keyword>
<evidence type="ECO:0000256" key="4">
    <source>
        <dbReference type="ARBA" id="ARBA00022927"/>
    </source>
</evidence>
<reference evidence="9" key="1">
    <citation type="submission" date="2021-02" db="EMBL/GenBank/DDBJ databases">
        <authorList>
            <person name="Nowell W R."/>
        </authorList>
    </citation>
    <scope>NUCLEOTIDE SEQUENCE</scope>
</reference>
<dbReference type="GO" id="GO:0005802">
    <property type="term" value="C:trans-Golgi network"/>
    <property type="evidence" value="ECO:0007669"/>
    <property type="project" value="TreeGrafter"/>
</dbReference>
<sequence>LRACVVIFTVILPFLITADNPCRFVSKEKGTIDISSLARKDGKAAFPDETPSVGSNYIYSYNPCKPFSEGAECKDVAVCQVSKDKTLTFVLAKQDSAKWDAGAGLGTNPSISYKFDAKEVFVELECTDSMTAEFIAKGEQPINTYKFKLSHKCACWNGCKSSSDGLPGGAIFIIILLVLAVVYFVGFAAYNKVHHHRTGADIIPHRTFWVSLPTYAKGGVTYIISRATGKPDGLLYISPTRKSLDFIQVYGEYRFFGHSIASTHDQIRSFVFIDYEQIEGSDLCRKYSKNRCKNQLCLQINSTRINCLSTDGSFISTKAATNMLASIDVED</sequence>
<keyword evidence="4" id="KW-0653">Protein transport</keyword>
<dbReference type="Proteomes" id="UP000663860">
    <property type="component" value="Unassembled WGS sequence"/>
</dbReference>
<dbReference type="GO" id="GO:0015031">
    <property type="term" value="P:protein transport"/>
    <property type="evidence" value="ECO:0007669"/>
    <property type="project" value="UniProtKB-KW"/>
</dbReference>
<evidence type="ECO:0000256" key="5">
    <source>
        <dbReference type="ARBA" id="ARBA00022989"/>
    </source>
</evidence>
<accession>A0A813VRX9</accession>
<organism evidence="9 10">
    <name type="scientific">Adineta steineri</name>
    <dbReference type="NCBI Taxonomy" id="433720"/>
    <lineage>
        <taxon>Eukaryota</taxon>
        <taxon>Metazoa</taxon>
        <taxon>Spiralia</taxon>
        <taxon>Gnathifera</taxon>
        <taxon>Rotifera</taxon>
        <taxon>Eurotatoria</taxon>
        <taxon>Bdelloidea</taxon>
        <taxon>Adinetida</taxon>
        <taxon>Adinetidae</taxon>
        <taxon>Adineta</taxon>
    </lineage>
</organism>
<keyword evidence="4" id="KW-0813">Transport</keyword>
<evidence type="ECO:0000256" key="3">
    <source>
        <dbReference type="ARBA" id="ARBA00022729"/>
    </source>
</evidence>
<dbReference type="EMBL" id="CAJNOE010000062">
    <property type="protein sequence ID" value="CAF0841389.1"/>
    <property type="molecule type" value="Genomic_DNA"/>
</dbReference>
<dbReference type="SUPFAM" id="SSF50911">
    <property type="entry name" value="Mannose 6-phosphate receptor domain"/>
    <property type="match status" value="1"/>
</dbReference>
<comment type="caution">
    <text evidence="9">The sequence shown here is derived from an EMBL/GenBank/DDBJ whole genome shotgun (WGS) entry which is preliminary data.</text>
</comment>
<dbReference type="GO" id="GO:0034045">
    <property type="term" value="C:phagophore assembly site membrane"/>
    <property type="evidence" value="ECO:0007669"/>
    <property type="project" value="UniProtKB-SubCell"/>
</dbReference>
<feature type="transmembrane region" description="Helical" evidence="7">
    <location>
        <begin position="169"/>
        <end position="190"/>
    </location>
</feature>
<dbReference type="PANTHER" id="PTHR15071:SF0">
    <property type="entry name" value="MANNOSE 6-PHOSPHATE RECEPTOR-LIKE PROTEIN 1"/>
    <property type="match status" value="1"/>
</dbReference>
<dbReference type="GO" id="GO:0000139">
    <property type="term" value="C:Golgi membrane"/>
    <property type="evidence" value="ECO:0007669"/>
    <property type="project" value="UniProtKB-SubCell"/>
</dbReference>
<dbReference type="InterPro" id="IPR009011">
    <property type="entry name" value="Man6P_isomerase_rcpt-bd_dom_sf"/>
</dbReference>
<evidence type="ECO:0000256" key="1">
    <source>
        <dbReference type="ARBA" id="ARBA00004472"/>
    </source>
</evidence>
<evidence type="ECO:0000256" key="2">
    <source>
        <dbReference type="ARBA" id="ARBA00022692"/>
    </source>
</evidence>
<keyword evidence="6 7" id="KW-0472">Membrane</keyword>
<dbReference type="Gene3D" id="2.70.130.10">
    <property type="entry name" value="Mannose-6-phosphate receptor binding domain"/>
    <property type="match status" value="1"/>
</dbReference>
<dbReference type="AlphaFoldDB" id="A0A813VRX9"/>
<gene>
    <name evidence="9" type="ORF">IZO911_LOCUS9084</name>
</gene>
<dbReference type="PANTHER" id="PTHR15071">
    <property type="entry name" value="MANNOSE-6-PHOSPHATE RECEPTOR FAMILY MEMBER"/>
    <property type="match status" value="1"/>
</dbReference>
<evidence type="ECO:0000313" key="9">
    <source>
        <dbReference type="EMBL" id="CAF0841389.1"/>
    </source>
</evidence>
<feature type="non-terminal residue" evidence="9">
    <location>
        <position position="331"/>
    </location>
</feature>
<proteinExistence type="predicted"/>
<name>A0A813VRX9_9BILA</name>
<evidence type="ECO:0000313" key="10">
    <source>
        <dbReference type="Proteomes" id="UP000663860"/>
    </source>
</evidence>
<evidence type="ECO:0000256" key="7">
    <source>
        <dbReference type="SAM" id="Phobius"/>
    </source>
</evidence>
<feature type="signal peptide" evidence="8">
    <location>
        <begin position="1"/>
        <end position="18"/>
    </location>
</feature>
<dbReference type="InterPro" id="IPR018939">
    <property type="entry name" value="Autophagy-rel_prot_27"/>
</dbReference>
<evidence type="ECO:0000256" key="6">
    <source>
        <dbReference type="ARBA" id="ARBA00023136"/>
    </source>
</evidence>
<evidence type="ECO:0000256" key="8">
    <source>
        <dbReference type="SAM" id="SignalP"/>
    </source>
</evidence>